<dbReference type="PROSITE" id="PS51257">
    <property type="entry name" value="PROKAR_LIPOPROTEIN"/>
    <property type="match status" value="1"/>
</dbReference>
<dbReference type="AlphaFoldDB" id="A0A6J4MWE8"/>
<keyword evidence="1" id="KW-0472">Membrane</keyword>
<protein>
    <submittedName>
        <fullName evidence="2">Uncharacterized protein</fullName>
    </submittedName>
</protein>
<organism evidence="2">
    <name type="scientific">uncultured Gemmatimonadota bacterium</name>
    <dbReference type="NCBI Taxonomy" id="203437"/>
    <lineage>
        <taxon>Bacteria</taxon>
        <taxon>Pseudomonadati</taxon>
        <taxon>Gemmatimonadota</taxon>
        <taxon>environmental samples</taxon>
    </lineage>
</organism>
<name>A0A6J4MWE8_9BACT</name>
<evidence type="ECO:0000313" key="2">
    <source>
        <dbReference type="EMBL" id="CAA9370757.1"/>
    </source>
</evidence>
<accession>A0A6J4MWE8</accession>
<sequence length="88" mass="9576">MTLFRVIAATLLLSFFGCCVASAVLQVVAWRHVRPGIGPSVKGIYKPDDMLDEVGIRQMKLARWLLIVGAVAFVSHIVVLQLGVRLSG</sequence>
<evidence type="ECO:0000256" key="1">
    <source>
        <dbReference type="SAM" id="Phobius"/>
    </source>
</evidence>
<gene>
    <name evidence="2" type="ORF">AVDCRST_MAG89-4574</name>
</gene>
<reference evidence="2" key="1">
    <citation type="submission" date="2020-02" db="EMBL/GenBank/DDBJ databases">
        <authorList>
            <person name="Meier V. D."/>
        </authorList>
    </citation>
    <scope>NUCLEOTIDE SEQUENCE</scope>
    <source>
        <strain evidence="2">AVDCRST_MAG89</strain>
    </source>
</reference>
<keyword evidence="1" id="KW-0812">Transmembrane</keyword>
<keyword evidence="1" id="KW-1133">Transmembrane helix</keyword>
<proteinExistence type="predicted"/>
<feature type="transmembrane region" description="Helical" evidence="1">
    <location>
        <begin position="61"/>
        <end position="84"/>
    </location>
</feature>
<dbReference type="EMBL" id="CADCTV010000958">
    <property type="protein sequence ID" value="CAA9370757.1"/>
    <property type="molecule type" value="Genomic_DNA"/>
</dbReference>